<keyword evidence="3" id="KW-1185">Reference proteome</keyword>
<dbReference type="Pfam" id="PF17775">
    <property type="entry name" value="YchJ_M-like"/>
    <property type="match status" value="1"/>
</dbReference>
<gene>
    <name evidence="2" type="ORF">WMO13_03815</name>
</gene>
<organism evidence="2 3">
    <name type="scientific">Ignatzschineria larvae DSM 13226</name>
    <dbReference type="NCBI Taxonomy" id="1111732"/>
    <lineage>
        <taxon>Bacteria</taxon>
        <taxon>Pseudomonadati</taxon>
        <taxon>Pseudomonadota</taxon>
        <taxon>Gammaproteobacteria</taxon>
        <taxon>Cardiobacteriales</taxon>
        <taxon>Ignatzschineriaceae</taxon>
        <taxon>Ignatzschineria</taxon>
    </lineage>
</organism>
<dbReference type="Proteomes" id="UP001449178">
    <property type="component" value="Chromosome"/>
</dbReference>
<sequence length="153" mass="17646">MGQKINKKQKKQGSGLICPCRVSEATTGQDSLPQYCECCEPYHKGAKSVLTAEALMRSRFSAFALNLTDYLLASWHSSTRPAVIEDQQDIQWFYLKILATESNIDPITEQKVDYVTFEARYRFDGKVGKFREKSRFIQEENQLRYIDGVFLDQ</sequence>
<evidence type="ECO:0000259" key="1">
    <source>
        <dbReference type="Pfam" id="PF17775"/>
    </source>
</evidence>
<dbReference type="InterPro" id="IPR048469">
    <property type="entry name" value="YchJ-like_M"/>
</dbReference>
<evidence type="ECO:0000313" key="3">
    <source>
        <dbReference type="Proteomes" id="UP001449178"/>
    </source>
</evidence>
<dbReference type="SUPFAM" id="SSF54427">
    <property type="entry name" value="NTF2-like"/>
    <property type="match status" value="1"/>
</dbReference>
<protein>
    <submittedName>
        <fullName evidence="2">YchJ family metal-binding protein</fullName>
    </submittedName>
</protein>
<name>A0ABZ3C2D1_9GAMM</name>
<dbReference type="EMBL" id="CP150637">
    <property type="protein sequence ID" value="WZW88522.1"/>
    <property type="molecule type" value="Genomic_DNA"/>
</dbReference>
<evidence type="ECO:0000313" key="2">
    <source>
        <dbReference type="EMBL" id="WZW88522.1"/>
    </source>
</evidence>
<dbReference type="Gene3D" id="3.10.450.50">
    <property type="match status" value="1"/>
</dbReference>
<accession>A0ABZ3C2D1</accession>
<reference evidence="2 3" key="1">
    <citation type="submission" date="2024-03" db="EMBL/GenBank/DDBJ databases">
        <title>Complete Genome Sequence and Annotation of Ignatzschineria larvae DSM 13226.</title>
        <authorList>
            <person name="Cantrell E."/>
            <person name="Burcham Z.M."/>
        </authorList>
    </citation>
    <scope>NUCLEOTIDE SEQUENCE [LARGE SCALE GENOMIC DNA]</scope>
    <source>
        <strain evidence="2 3">DSM 13226</strain>
    </source>
</reference>
<dbReference type="RefSeq" id="WP_051396165.1">
    <property type="nucleotide sequence ID" value="NZ_AZOD01000012.1"/>
</dbReference>
<feature type="domain" description="YchJ-like middle NTF2-like" evidence="1">
    <location>
        <begin position="51"/>
        <end position="148"/>
    </location>
</feature>
<proteinExistence type="predicted"/>
<dbReference type="InterPro" id="IPR032710">
    <property type="entry name" value="NTF2-like_dom_sf"/>
</dbReference>